<dbReference type="EMBL" id="JAYMYQ010000003">
    <property type="protein sequence ID" value="KAK7345095.1"/>
    <property type="molecule type" value="Genomic_DNA"/>
</dbReference>
<dbReference type="AlphaFoldDB" id="A0AAN9QP90"/>
<comment type="caution">
    <text evidence="1">The sequence shown here is derived from an EMBL/GenBank/DDBJ whole genome shotgun (WGS) entry which is preliminary data.</text>
</comment>
<evidence type="ECO:0000313" key="2">
    <source>
        <dbReference type="Proteomes" id="UP001367508"/>
    </source>
</evidence>
<accession>A0AAN9QP90</accession>
<sequence>MLSNSGFRGKKDYPKLLMAILRLACTCGRDPVFEGEAPLPENREQDSSFQGLFNHLERDIVPEILPPPPESLLLFGYSHFLLCRFPSPKTLESPHAPVRPLF</sequence>
<reference evidence="1 2" key="1">
    <citation type="submission" date="2024-01" db="EMBL/GenBank/DDBJ databases">
        <title>The genomes of 5 underutilized Papilionoideae crops provide insights into root nodulation and disease resistanc.</title>
        <authorList>
            <person name="Jiang F."/>
        </authorList>
    </citation>
    <scope>NUCLEOTIDE SEQUENCE [LARGE SCALE GENOMIC DNA]</scope>
    <source>
        <strain evidence="1">LVBAO_FW01</strain>
        <tissue evidence="1">Leaves</tissue>
    </source>
</reference>
<name>A0AAN9QP90_CANGL</name>
<dbReference type="Proteomes" id="UP001367508">
    <property type="component" value="Unassembled WGS sequence"/>
</dbReference>
<evidence type="ECO:0000313" key="1">
    <source>
        <dbReference type="EMBL" id="KAK7345095.1"/>
    </source>
</evidence>
<organism evidence="1 2">
    <name type="scientific">Canavalia gladiata</name>
    <name type="common">Sword bean</name>
    <name type="synonym">Dolichos gladiatus</name>
    <dbReference type="NCBI Taxonomy" id="3824"/>
    <lineage>
        <taxon>Eukaryota</taxon>
        <taxon>Viridiplantae</taxon>
        <taxon>Streptophyta</taxon>
        <taxon>Embryophyta</taxon>
        <taxon>Tracheophyta</taxon>
        <taxon>Spermatophyta</taxon>
        <taxon>Magnoliopsida</taxon>
        <taxon>eudicotyledons</taxon>
        <taxon>Gunneridae</taxon>
        <taxon>Pentapetalae</taxon>
        <taxon>rosids</taxon>
        <taxon>fabids</taxon>
        <taxon>Fabales</taxon>
        <taxon>Fabaceae</taxon>
        <taxon>Papilionoideae</taxon>
        <taxon>50 kb inversion clade</taxon>
        <taxon>NPAAA clade</taxon>
        <taxon>indigoferoid/millettioid clade</taxon>
        <taxon>Phaseoleae</taxon>
        <taxon>Canavalia</taxon>
    </lineage>
</organism>
<keyword evidence="2" id="KW-1185">Reference proteome</keyword>
<protein>
    <submittedName>
        <fullName evidence="1">Uncharacterized protein</fullName>
    </submittedName>
</protein>
<gene>
    <name evidence="1" type="ORF">VNO77_15525</name>
</gene>
<proteinExistence type="predicted"/>